<keyword evidence="1" id="KW-0863">Zinc-finger</keyword>
<dbReference type="InterPro" id="IPR007527">
    <property type="entry name" value="Znf_SWIM"/>
</dbReference>
<reference evidence="3 4" key="1">
    <citation type="submission" date="2012-06" db="EMBL/GenBank/DDBJ databases">
        <title>Finished chromosome of genome of Cylindrospermum stagnale PCC 7417.</title>
        <authorList>
            <consortium name="US DOE Joint Genome Institute"/>
            <person name="Gugger M."/>
            <person name="Coursin T."/>
            <person name="Rippka R."/>
            <person name="Tandeau De Marsac N."/>
            <person name="Huntemann M."/>
            <person name="Wei C.-L."/>
            <person name="Han J."/>
            <person name="Detter J.C."/>
            <person name="Han C."/>
            <person name="Tapia R."/>
            <person name="Chen A."/>
            <person name="Kyrpides N."/>
            <person name="Mavromatis K."/>
            <person name="Markowitz V."/>
            <person name="Szeto E."/>
            <person name="Ivanova N."/>
            <person name="Pagani I."/>
            <person name="Pati A."/>
            <person name="Goodwin L."/>
            <person name="Nordberg H.P."/>
            <person name="Cantor M.N."/>
            <person name="Hua S.X."/>
            <person name="Woyke T."/>
            <person name="Kerfeld C.A."/>
        </authorList>
    </citation>
    <scope>NUCLEOTIDE SEQUENCE [LARGE SCALE GENOMIC DNA]</scope>
    <source>
        <strain evidence="3 4">PCC 7417</strain>
    </source>
</reference>
<dbReference type="GO" id="GO:0008270">
    <property type="term" value="F:zinc ion binding"/>
    <property type="evidence" value="ECO:0007669"/>
    <property type="project" value="UniProtKB-KW"/>
</dbReference>
<evidence type="ECO:0000259" key="2">
    <source>
        <dbReference type="PROSITE" id="PS50966"/>
    </source>
</evidence>
<dbReference type="PROSITE" id="PS50966">
    <property type="entry name" value="ZF_SWIM"/>
    <property type="match status" value="1"/>
</dbReference>
<accession>K9X6K9</accession>
<evidence type="ECO:0000256" key="1">
    <source>
        <dbReference type="PROSITE-ProRule" id="PRU00325"/>
    </source>
</evidence>
<organism evidence="3 4">
    <name type="scientific">Cylindrospermum stagnale PCC 7417</name>
    <dbReference type="NCBI Taxonomy" id="56107"/>
    <lineage>
        <taxon>Bacteria</taxon>
        <taxon>Bacillati</taxon>
        <taxon>Cyanobacteriota</taxon>
        <taxon>Cyanophyceae</taxon>
        <taxon>Nostocales</taxon>
        <taxon>Nostocaceae</taxon>
        <taxon>Cylindrospermum</taxon>
    </lineage>
</organism>
<dbReference type="OrthoDB" id="495437at2"/>
<dbReference type="Proteomes" id="UP000010475">
    <property type="component" value="Chromosome"/>
</dbReference>
<gene>
    <name evidence="3" type="ORF">Cylst_5244</name>
</gene>
<dbReference type="KEGG" id="csg:Cylst_5244"/>
<name>K9X6K9_9NOST</name>
<dbReference type="AlphaFoldDB" id="K9X6K9"/>
<dbReference type="EMBL" id="CP003642">
    <property type="protein sequence ID" value="AFZ27277.1"/>
    <property type="molecule type" value="Genomic_DNA"/>
</dbReference>
<keyword evidence="4" id="KW-1185">Reference proteome</keyword>
<dbReference type="RefSeq" id="WP_015210512.1">
    <property type="nucleotide sequence ID" value="NC_019757.1"/>
</dbReference>
<keyword evidence="1" id="KW-0862">Zinc</keyword>
<sequence>MKVSSELMSQTMSKYVLSSLLYQMDRTKWTKNFNQHDLTIEAWATGVWVKQAGLVSYADLAKVLKLEADTKAYQLSVEKVPGGFLVSSFQGGARKYSVSIKNKKWTCDCMRYRCWFNRMQEELPQLYKALNHKIFCHHIVAAYEHQKFLKQNS</sequence>
<evidence type="ECO:0000313" key="4">
    <source>
        <dbReference type="Proteomes" id="UP000010475"/>
    </source>
</evidence>
<dbReference type="PATRIC" id="fig|56107.3.peg.5759"/>
<keyword evidence="1" id="KW-0479">Metal-binding</keyword>
<feature type="domain" description="SWIM-type" evidence="2">
    <location>
        <begin position="96"/>
        <end position="147"/>
    </location>
</feature>
<dbReference type="HOGENOM" id="CLU_1710241_0_0_3"/>
<protein>
    <recommendedName>
        <fullName evidence="2">SWIM-type domain-containing protein</fullName>
    </recommendedName>
</protein>
<proteinExistence type="predicted"/>
<evidence type="ECO:0000313" key="3">
    <source>
        <dbReference type="EMBL" id="AFZ27277.1"/>
    </source>
</evidence>